<dbReference type="PANTHER" id="PTHR45990:SF1">
    <property type="entry name" value="DNA REPAIR PROTEIN REV1"/>
    <property type="match status" value="1"/>
</dbReference>
<dbReference type="AlphaFoldDB" id="A0A6V8H3Y1"/>
<dbReference type="SMART" id="SM00292">
    <property type="entry name" value="BRCT"/>
    <property type="match status" value="1"/>
</dbReference>
<comment type="caution">
    <text evidence="3">The sequence shown here is derived from an EMBL/GenBank/DDBJ whole genome shotgun (WGS) entry which is preliminary data.</text>
</comment>
<dbReference type="GO" id="GO:0042276">
    <property type="term" value="P:error-prone translesion synthesis"/>
    <property type="evidence" value="ECO:0007669"/>
    <property type="project" value="TreeGrafter"/>
</dbReference>
<organism evidence="3 4">
    <name type="scientific">Talaromyces pinophilus</name>
    <name type="common">Penicillium pinophilum</name>
    <dbReference type="NCBI Taxonomy" id="128442"/>
    <lineage>
        <taxon>Eukaryota</taxon>
        <taxon>Fungi</taxon>
        <taxon>Dikarya</taxon>
        <taxon>Ascomycota</taxon>
        <taxon>Pezizomycotina</taxon>
        <taxon>Eurotiomycetes</taxon>
        <taxon>Eurotiomycetidae</taxon>
        <taxon>Eurotiales</taxon>
        <taxon>Trichocomaceae</taxon>
        <taxon>Talaromyces</taxon>
        <taxon>Talaromyces sect. Talaromyces</taxon>
    </lineage>
</organism>
<feature type="region of interest" description="Disordered" evidence="1">
    <location>
        <begin position="111"/>
        <end position="136"/>
    </location>
</feature>
<feature type="region of interest" description="Disordered" evidence="1">
    <location>
        <begin position="1"/>
        <end position="92"/>
    </location>
</feature>
<accession>A0A6V8H3Y1</accession>
<feature type="domain" description="BRCT" evidence="2">
    <location>
        <begin position="174"/>
        <end position="290"/>
    </location>
</feature>
<name>A0A6V8H3Y1_TALPI</name>
<evidence type="ECO:0000256" key="1">
    <source>
        <dbReference type="SAM" id="MobiDB-lite"/>
    </source>
</evidence>
<gene>
    <name evidence="3" type="ORF">TCE0_017r04058</name>
</gene>
<evidence type="ECO:0000313" key="3">
    <source>
        <dbReference type="EMBL" id="GAM35603.1"/>
    </source>
</evidence>
<dbReference type="InterPro" id="IPR036420">
    <property type="entry name" value="BRCT_dom_sf"/>
</dbReference>
<dbReference type="Proteomes" id="UP000053095">
    <property type="component" value="Unassembled WGS sequence"/>
</dbReference>
<feature type="compositionally biased region" description="Polar residues" evidence="1">
    <location>
        <begin position="24"/>
        <end position="41"/>
    </location>
</feature>
<dbReference type="GO" id="GO:0005634">
    <property type="term" value="C:nucleus"/>
    <property type="evidence" value="ECO:0007669"/>
    <property type="project" value="TreeGrafter"/>
</dbReference>
<feature type="compositionally biased region" description="Basic and acidic residues" evidence="1">
    <location>
        <begin position="73"/>
        <end position="87"/>
    </location>
</feature>
<dbReference type="PANTHER" id="PTHR45990">
    <property type="entry name" value="DNA REPAIR PROTEIN REV1"/>
    <property type="match status" value="1"/>
</dbReference>
<dbReference type="GO" id="GO:0070987">
    <property type="term" value="P:error-free translesion synthesis"/>
    <property type="evidence" value="ECO:0007669"/>
    <property type="project" value="TreeGrafter"/>
</dbReference>
<dbReference type="InterPro" id="IPR001357">
    <property type="entry name" value="BRCT_dom"/>
</dbReference>
<reference evidence="4" key="1">
    <citation type="journal article" date="2015" name="Genome Announc.">
        <title>Draft genome sequence of Talaromyces cellulolyticus strain Y-94, a source of lignocellulosic biomass-degrading enzymes.</title>
        <authorList>
            <person name="Fujii T."/>
            <person name="Koike H."/>
            <person name="Sawayama S."/>
            <person name="Yano S."/>
            <person name="Inoue H."/>
        </authorList>
    </citation>
    <scope>NUCLEOTIDE SEQUENCE [LARGE SCALE GENOMIC DNA]</scope>
    <source>
        <strain evidence="4">Y-94</strain>
    </source>
</reference>
<dbReference type="PROSITE" id="PS50172">
    <property type="entry name" value="BRCT"/>
    <property type="match status" value="1"/>
</dbReference>
<dbReference type="GO" id="GO:0017125">
    <property type="term" value="F:deoxycytidyl transferase activity"/>
    <property type="evidence" value="ECO:0007669"/>
    <property type="project" value="TreeGrafter"/>
</dbReference>
<keyword evidence="4" id="KW-1185">Reference proteome</keyword>
<dbReference type="EMBL" id="DF933813">
    <property type="protein sequence ID" value="GAM35603.1"/>
    <property type="molecule type" value="Genomic_DNA"/>
</dbReference>
<sequence length="345" mass="37516">MPPPNPDPKKTTMQPCNQHIFDPWNTSSTGHQSAENPYSRTTEWRDTRREKLARQFRSNQPSARGDVGGTHTLGKEDEREGEERGEWKWMSAQEATRNDLGVTDIRRYMGVSKAQPQPQPSSKLESQSDQQRQPTLKEKLALEPAGPPTISPLHNIFKPTDEGARHADFSSEKERKGIFTSLTFYINGSTYPTISDHKLKRLLADEGGNISLYLARKSVTHVILGAAAAAAAGANGVGRKTGGLLSAGKMQKEVLSKTSGYGKGVKYVNVEWVIESIKAGKKLAEARFSPSSTVMSSSSSARGNGLDKYKTTATGGGGVGVPVGQKSVYDMFNKSSTTRDNEDIG</sequence>
<dbReference type="GO" id="GO:0003887">
    <property type="term" value="F:DNA-directed DNA polymerase activity"/>
    <property type="evidence" value="ECO:0007669"/>
    <property type="project" value="TreeGrafter"/>
</dbReference>
<proteinExistence type="predicted"/>
<evidence type="ECO:0000259" key="2">
    <source>
        <dbReference type="PROSITE" id="PS50172"/>
    </source>
</evidence>
<feature type="compositionally biased region" description="Basic and acidic residues" evidence="1">
    <location>
        <begin position="42"/>
        <end position="53"/>
    </location>
</feature>
<protein>
    <recommendedName>
        <fullName evidence="2">BRCT domain-containing protein</fullName>
    </recommendedName>
</protein>
<dbReference type="SUPFAM" id="SSF52113">
    <property type="entry name" value="BRCT domain"/>
    <property type="match status" value="1"/>
</dbReference>
<evidence type="ECO:0000313" key="4">
    <source>
        <dbReference type="Proteomes" id="UP000053095"/>
    </source>
</evidence>
<feature type="compositionally biased region" description="Polar residues" evidence="1">
    <location>
        <begin position="114"/>
        <end position="134"/>
    </location>
</feature>
<dbReference type="Gene3D" id="3.40.50.10190">
    <property type="entry name" value="BRCT domain"/>
    <property type="match status" value="1"/>
</dbReference>